<evidence type="ECO:0000313" key="3">
    <source>
        <dbReference type="Proteomes" id="UP000807306"/>
    </source>
</evidence>
<sequence length="284" mass="32937">MQQTTKKTVTKSNTCPANVYVRRCLQQFTAEVPDLQVLKQELNALKAEKLRSQINSTLRMFFDSDLGNKLNGAQPQIIEVDHFIEVQYFVDVVLEVLGEQNRKWENVSMGEVTELSHWVNNPWNLYRISKELNQEKKRYGTLADFIKHDRIKEYLGWKVKNDETVSKAEADRNKLNDDILAKMEEIEELEQQKKDEKMKIEPDQKGDMRGVTNPLFRKWANQDIDEGYTPPTNMNVTNAQGHTVKKLITDFISSMAMKATGQRELRYLVGLKMKQKLTAAGFTF</sequence>
<organism evidence="2 3">
    <name type="scientific">Crepidotus variabilis</name>
    <dbReference type="NCBI Taxonomy" id="179855"/>
    <lineage>
        <taxon>Eukaryota</taxon>
        <taxon>Fungi</taxon>
        <taxon>Dikarya</taxon>
        <taxon>Basidiomycota</taxon>
        <taxon>Agaricomycotina</taxon>
        <taxon>Agaricomycetes</taxon>
        <taxon>Agaricomycetidae</taxon>
        <taxon>Agaricales</taxon>
        <taxon>Agaricineae</taxon>
        <taxon>Crepidotaceae</taxon>
        <taxon>Crepidotus</taxon>
    </lineage>
</organism>
<evidence type="ECO:0000256" key="1">
    <source>
        <dbReference type="SAM" id="Coils"/>
    </source>
</evidence>
<name>A0A9P6JJH2_9AGAR</name>
<dbReference type="EMBL" id="MU157927">
    <property type="protein sequence ID" value="KAF9523023.1"/>
    <property type="molecule type" value="Genomic_DNA"/>
</dbReference>
<accession>A0A9P6JJH2</accession>
<feature type="coiled-coil region" evidence="1">
    <location>
        <begin position="165"/>
        <end position="199"/>
    </location>
</feature>
<keyword evidence="1" id="KW-0175">Coiled coil</keyword>
<reference evidence="2" key="1">
    <citation type="submission" date="2020-11" db="EMBL/GenBank/DDBJ databases">
        <authorList>
            <consortium name="DOE Joint Genome Institute"/>
            <person name="Ahrendt S."/>
            <person name="Riley R."/>
            <person name="Andreopoulos W."/>
            <person name="Labutti K."/>
            <person name="Pangilinan J."/>
            <person name="Ruiz-Duenas F.J."/>
            <person name="Barrasa J.M."/>
            <person name="Sanchez-Garcia M."/>
            <person name="Camarero S."/>
            <person name="Miyauchi S."/>
            <person name="Serrano A."/>
            <person name="Linde D."/>
            <person name="Babiker R."/>
            <person name="Drula E."/>
            <person name="Ayuso-Fernandez I."/>
            <person name="Pacheco R."/>
            <person name="Padilla G."/>
            <person name="Ferreira P."/>
            <person name="Barriuso J."/>
            <person name="Kellner H."/>
            <person name="Castanera R."/>
            <person name="Alfaro M."/>
            <person name="Ramirez L."/>
            <person name="Pisabarro A.G."/>
            <person name="Kuo A."/>
            <person name="Tritt A."/>
            <person name="Lipzen A."/>
            <person name="He G."/>
            <person name="Yan M."/>
            <person name="Ng V."/>
            <person name="Cullen D."/>
            <person name="Martin F."/>
            <person name="Rosso M.-N."/>
            <person name="Henrissat B."/>
            <person name="Hibbett D."/>
            <person name="Martinez A.T."/>
            <person name="Grigoriev I.V."/>
        </authorList>
    </citation>
    <scope>NUCLEOTIDE SEQUENCE</scope>
    <source>
        <strain evidence="2">CBS 506.95</strain>
    </source>
</reference>
<protein>
    <submittedName>
        <fullName evidence="2">Uncharacterized protein</fullName>
    </submittedName>
</protein>
<evidence type="ECO:0000313" key="2">
    <source>
        <dbReference type="EMBL" id="KAF9523023.1"/>
    </source>
</evidence>
<comment type="caution">
    <text evidence="2">The sequence shown here is derived from an EMBL/GenBank/DDBJ whole genome shotgun (WGS) entry which is preliminary data.</text>
</comment>
<proteinExistence type="predicted"/>
<gene>
    <name evidence="2" type="ORF">CPB83DRAFT_910969</name>
</gene>
<dbReference type="Proteomes" id="UP000807306">
    <property type="component" value="Unassembled WGS sequence"/>
</dbReference>
<dbReference type="AlphaFoldDB" id="A0A9P6JJH2"/>
<keyword evidence="3" id="KW-1185">Reference proteome</keyword>